<dbReference type="RefSeq" id="WP_100365412.1">
    <property type="nucleotide sequence ID" value="NZ_PGFF01000001.1"/>
</dbReference>
<protein>
    <recommendedName>
        <fullName evidence="3">Tetratricopeptide repeat protein</fullName>
    </recommendedName>
</protein>
<evidence type="ECO:0008006" key="3">
    <source>
        <dbReference type="Google" id="ProtNLM"/>
    </source>
</evidence>
<evidence type="ECO:0000313" key="1">
    <source>
        <dbReference type="EMBL" id="PJJ73310.1"/>
    </source>
</evidence>
<proteinExistence type="predicted"/>
<accession>A0A2M9CN40</accession>
<evidence type="ECO:0000313" key="2">
    <source>
        <dbReference type="Proteomes" id="UP000228758"/>
    </source>
</evidence>
<organism evidence="1 2">
    <name type="scientific">Diaminobutyricimonas aerilata</name>
    <dbReference type="NCBI Taxonomy" id="1162967"/>
    <lineage>
        <taxon>Bacteria</taxon>
        <taxon>Bacillati</taxon>
        <taxon>Actinomycetota</taxon>
        <taxon>Actinomycetes</taxon>
        <taxon>Micrococcales</taxon>
        <taxon>Microbacteriaceae</taxon>
        <taxon>Diaminobutyricimonas</taxon>
    </lineage>
</organism>
<dbReference type="Gene3D" id="1.25.40.10">
    <property type="entry name" value="Tetratricopeptide repeat domain"/>
    <property type="match status" value="1"/>
</dbReference>
<name>A0A2M9CN40_9MICO</name>
<dbReference type="EMBL" id="PGFF01000001">
    <property type="protein sequence ID" value="PJJ73310.1"/>
    <property type="molecule type" value="Genomic_DNA"/>
</dbReference>
<keyword evidence="2" id="KW-1185">Reference proteome</keyword>
<sequence length="155" mass="17212">MEAASARLEEIGNQRSTPAVNEKVTLLRLLGRIDEAMVLANEAVRQARFGGDREMLLLARIRRAVLLHAQGKSDRALVELADCATEAGAHDWPQVEAFALQHRGRVSFDREDYEAALRDFRDALTIRVRIRAEAELIDGSMLAIAITESKLGHPV</sequence>
<comment type="caution">
    <text evidence="1">The sequence shown here is derived from an EMBL/GenBank/DDBJ whole genome shotgun (WGS) entry which is preliminary data.</text>
</comment>
<dbReference type="AlphaFoldDB" id="A0A2M9CN40"/>
<dbReference type="InterPro" id="IPR011990">
    <property type="entry name" value="TPR-like_helical_dom_sf"/>
</dbReference>
<dbReference type="Proteomes" id="UP000228758">
    <property type="component" value="Unassembled WGS sequence"/>
</dbReference>
<dbReference type="OrthoDB" id="4793449at2"/>
<reference evidence="1 2" key="1">
    <citation type="submission" date="2017-11" db="EMBL/GenBank/DDBJ databases">
        <title>Genomic Encyclopedia of Archaeal and Bacterial Type Strains, Phase II (KMG-II): From Individual Species to Whole Genera.</title>
        <authorList>
            <person name="Goeker M."/>
        </authorList>
    </citation>
    <scope>NUCLEOTIDE SEQUENCE [LARGE SCALE GENOMIC DNA]</scope>
    <source>
        <strain evidence="1 2">DSM 27393</strain>
    </source>
</reference>
<gene>
    <name evidence="1" type="ORF">CLV46_2896</name>
</gene>
<dbReference type="SUPFAM" id="SSF48452">
    <property type="entry name" value="TPR-like"/>
    <property type="match status" value="1"/>
</dbReference>